<gene>
    <name evidence="2" type="ORF">IQ13_3311</name>
</gene>
<name>A0A562SHC5_9BACT</name>
<keyword evidence="1" id="KW-0472">Membrane</keyword>
<keyword evidence="1" id="KW-0812">Transmembrane</keyword>
<feature type="transmembrane region" description="Helical" evidence="1">
    <location>
        <begin position="189"/>
        <end position="208"/>
    </location>
</feature>
<dbReference type="EMBL" id="VLLE01000005">
    <property type="protein sequence ID" value="TWI80632.1"/>
    <property type="molecule type" value="Genomic_DNA"/>
</dbReference>
<feature type="transmembrane region" description="Helical" evidence="1">
    <location>
        <begin position="220"/>
        <end position="253"/>
    </location>
</feature>
<proteinExistence type="predicted"/>
<dbReference type="OrthoDB" id="7446256at2"/>
<keyword evidence="3" id="KW-1185">Reference proteome</keyword>
<accession>A0A562SHC5</accession>
<dbReference type="Proteomes" id="UP000316167">
    <property type="component" value="Unassembled WGS sequence"/>
</dbReference>
<organism evidence="2 3">
    <name type="scientific">Lacibacter cauensis</name>
    <dbReference type="NCBI Taxonomy" id="510947"/>
    <lineage>
        <taxon>Bacteria</taxon>
        <taxon>Pseudomonadati</taxon>
        <taxon>Bacteroidota</taxon>
        <taxon>Chitinophagia</taxon>
        <taxon>Chitinophagales</taxon>
        <taxon>Chitinophagaceae</taxon>
        <taxon>Lacibacter</taxon>
    </lineage>
</organism>
<dbReference type="Pfam" id="PF12412">
    <property type="entry name" value="DUF3667"/>
    <property type="match status" value="1"/>
</dbReference>
<comment type="caution">
    <text evidence="2">The sequence shown here is derived from an EMBL/GenBank/DDBJ whole genome shotgun (WGS) entry which is preliminary data.</text>
</comment>
<dbReference type="RefSeq" id="WP_144887690.1">
    <property type="nucleotide sequence ID" value="NZ_VLLE01000005.1"/>
</dbReference>
<evidence type="ECO:0000256" key="1">
    <source>
        <dbReference type="SAM" id="Phobius"/>
    </source>
</evidence>
<evidence type="ECO:0000313" key="2">
    <source>
        <dbReference type="EMBL" id="TWI80632.1"/>
    </source>
</evidence>
<feature type="transmembrane region" description="Helical" evidence="1">
    <location>
        <begin position="161"/>
        <end position="183"/>
    </location>
</feature>
<feature type="transmembrane region" description="Helical" evidence="1">
    <location>
        <begin position="119"/>
        <end position="140"/>
    </location>
</feature>
<feature type="transmembrane region" description="Helical" evidence="1">
    <location>
        <begin position="78"/>
        <end position="96"/>
    </location>
</feature>
<dbReference type="AlphaFoldDB" id="A0A562SHC5"/>
<evidence type="ECO:0000313" key="3">
    <source>
        <dbReference type="Proteomes" id="UP000316167"/>
    </source>
</evidence>
<dbReference type="InterPro" id="IPR022134">
    <property type="entry name" value="DUF3667"/>
</dbReference>
<keyword evidence="1" id="KW-1133">Transmembrane helix</keyword>
<reference evidence="2 3" key="1">
    <citation type="journal article" date="2015" name="Stand. Genomic Sci.">
        <title>Genomic Encyclopedia of Bacterial and Archaeal Type Strains, Phase III: the genomes of soil and plant-associated and newly described type strains.</title>
        <authorList>
            <person name="Whitman W.B."/>
            <person name="Woyke T."/>
            <person name="Klenk H.P."/>
            <person name="Zhou Y."/>
            <person name="Lilburn T.G."/>
            <person name="Beck B.J."/>
            <person name="De Vos P."/>
            <person name="Vandamme P."/>
            <person name="Eisen J.A."/>
            <person name="Garrity G."/>
            <person name="Hugenholtz P."/>
            <person name="Kyrpides N.C."/>
        </authorList>
    </citation>
    <scope>NUCLEOTIDE SEQUENCE [LARGE SCALE GENOMIC DNA]</scope>
    <source>
        <strain evidence="2 3">CGMCC 1.7271</strain>
    </source>
</reference>
<protein>
    <submittedName>
        <fullName evidence="2">Uncharacterized protein DUF3667</fullName>
    </submittedName>
</protein>
<sequence>MAEQCLNCSETITANFCASCGQKKFKRIDRKYIWDELQYTVFHTNKGFLYSVKQLVKNPGKTAREFIGGNRVNHYKPILLLFVLSGISAFISYKFLNFRAVLESYFAKQHMNTGFMSDFMSFISSYNSLIMLMLVPLFALTTKISFNRWGHNYYEHLVMNTYILCFYTILNIVLLYPVLFFVRHDPDKFFSLTQWVFLLVPFVLFLFFKSFYKDKSAKEVLLRVLSVLGLTIAGYLVFIILASVIGIIIAIAGGGPEALQYFKKQ</sequence>